<dbReference type="EMBL" id="BMZG01000006">
    <property type="protein sequence ID" value="GHA74057.1"/>
    <property type="molecule type" value="Genomic_DNA"/>
</dbReference>
<comment type="similarity">
    <text evidence="1">Belongs to the Smg family.</text>
</comment>
<keyword evidence="3" id="KW-1185">Reference proteome</keyword>
<dbReference type="Proteomes" id="UP000614287">
    <property type="component" value="Unassembled WGS sequence"/>
</dbReference>
<dbReference type="RefSeq" id="WP_189493226.1">
    <property type="nucleotide sequence ID" value="NZ_BMZG01000006.1"/>
</dbReference>
<organism evidence="2 3">
    <name type="scientific">Formosimonas limnophila</name>
    <dbReference type="NCBI Taxonomy" id="1384487"/>
    <lineage>
        <taxon>Bacteria</taxon>
        <taxon>Pseudomonadati</taxon>
        <taxon>Pseudomonadota</taxon>
        <taxon>Betaproteobacteria</taxon>
        <taxon>Burkholderiales</taxon>
        <taxon>Burkholderiaceae</taxon>
        <taxon>Formosimonas</taxon>
    </lineage>
</organism>
<accession>A0A8J3CI01</accession>
<gene>
    <name evidence="1 2" type="primary">smg</name>
    <name evidence="2" type="ORF">GCM10009007_14020</name>
</gene>
<evidence type="ECO:0000313" key="3">
    <source>
        <dbReference type="Proteomes" id="UP000614287"/>
    </source>
</evidence>
<dbReference type="PANTHER" id="PTHR38692">
    <property type="entry name" value="PROTEIN SMG"/>
    <property type="match status" value="1"/>
</dbReference>
<reference evidence="2" key="2">
    <citation type="submission" date="2020-09" db="EMBL/GenBank/DDBJ databases">
        <authorList>
            <person name="Sun Q."/>
            <person name="Kim S."/>
        </authorList>
    </citation>
    <scope>NUCLEOTIDE SEQUENCE</scope>
    <source>
        <strain evidence="2">KCTC 32501</strain>
    </source>
</reference>
<dbReference type="InterPro" id="IPR007456">
    <property type="entry name" value="Smg"/>
</dbReference>
<dbReference type="PANTHER" id="PTHR38692:SF1">
    <property type="entry name" value="PROTEIN SMG"/>
    <property type="match status" value="1"/>
</dbReference>
<proteinExistence type="inferred from homology"/>
<comment type="caution">
    <text evidence="2">The sequence shown here is derived from an EMBL/GenBank/DDBJ whole genome shotgun (WGS) entry which is preliminary data.</text>
</comment>
<sequence length="156" mass="18133">MTGTYFVVDIFFYLFENYNGIAQCPDALTLARRMSYEGFDEHEVRAAVLWIEQLRQPLPMTQYHRMTQGSSRVYHSSERSQIGDEGIALLAQLEQAGSIDDIQRERIVERCMLLPHAMTSVDQFKALLLTIMWAENHDIDELLLHSLLDHFDDVMH</sequence>
<evidence type="ECO:0000313" key="2">
    <source>
        <dbReference type="EMBL" id="GHA74057.1"/>
    </source>
</evidence>
<dbReference type="AlphaFoldDB" id="A0A8J3CI01"/>
<reference evidence="2" key="1">
    <citation type="journal article" date="2014" name="Int. J. Syst. Evol. Microbiol.">
        <title>Complete genome sequence of Corynebacterium casei LMG S-19264T (=DSM 44701T), isolated from a smear-ripened cheese.</title>
        <authorList>
            <consortium name="US DOE Joint Genome Institute (JGI-PGF)"/>
            <person name="Walter F."/>
            <person name="Albersmeier A."/>
            <person name="Kalinowski J."/>
            <person name="Ruckert C."/>
        </authorList>
    </citation>
    <scope>NUCLEOTIDE SEQUENCE</scope>
    <source>
        <strain evidence="2">KCTC 32501</strain>
    </source>
</reference>
<dbReference type="HAMAP" id="MF_00598">
    <property type="entry name" value="Smg"/>
    <property type="match status" value="1"/>
</dbReference>
<protein>
    <recommendedName>
        <fullName evidence="1">Protein Smg homolog</fullName>
    </recommendedName>
</protein>
<dbReference type="Pfam" id="PF04361">
    <property type="entry name" value="DUF494"/>
    <property type="match status" value="1"/>
</dbReference>
<evidence type="ECO:0000256" key="1">
    <source>
        <dbReference type="HAMAP-Rule" id="MF_00598"/>
    </source>
</evidence>
<name>A0A8J3CI01_9BURK</name>